<evidence type="ECO:0000313" key="8">
    <source>
        <dbReference type="EMBL" id="MTE21313.1"/>
    </source>
</evidence>
<dbReference type="GO" id="GO:0022857">
    <property type="term" value="F:transmembrane transporter activity"/>
    <property type="evidence" value="ECO:0007669"/>
    <property type="project" value="InterPro"/>
</dbReference>
<evidence type="ECO:0000256" key="3">
    <source>
        <dbReference type="ARBA" id="ARBA00022989"/>
    </source>
</evidence>
<keyword evidence="2 6" id="KW-0812">Transmembrane</keyword>
<evidence type="ECO:0000313" key="9">
    <source>
        <dbReference type="Proteomes" id="UP000473014"/>
    </source>
</evidence>
<dbReference type="PROSITE" id="PS50850">
    <property type="entry name" value="MFS"/>
    <property type="match status" value="1"/>
</dbReference>
<evidence type="ECO:0000256" key="4">
    <source>
        <dbReference type="ARBA" id="ARBA00023136"/>
    </source>
</evidence>
<dbReference type="OrthoDB" id="3513479at2"/>
<dbReference type="Proteomes" id="UP000473014">
    <property type="component" value="Unassembled WGS sequence"/>
</dbReference>
<dbReference type="AlphaFoldDB" id="A0A6G2BGX3"/>
<dbReference type="SUPFAM" id="SSF103473">
    <property type="entry name" value="MFS general substrate transporter"/>
    <property type="match status" value="1"/>
</dbReference>
<feature type="transmembrane region" description="Helical" evidence="6">
    <location>
        <begin position="314"/>
        <end position="333"/>
    </location>
</feature>
<dbReference type="EMBL" id="WIXO01000001">
    <property type="protein sequence ID" value="MTE21313.1"/>
    <property type="molecule type" value="Genomic_DNA"/>
</dbReference>
<feature type="transmembrane region" description="Helical" evidence="6">
    <location>
        <begin position="377"/>
        <end position="399"/>
    </location>
</feature>
<feature type="transmembrane region" description="Helical" evidence="6">
    <location>
        <begin position="339"/>
        <end position="356"/>
    </location>
</feature>
<dbReference type="PANTHER" id="PTHR23530">
    <property type="entry name" value="TRANSPORT PROTEIN-RELATED"/>
    <property type="match status" value="1"/>
</dbReference>
<feature type="transmembrane region" description="Helical" evidence="6">
    <location>
        <begin position="279"/>
        <end position="302"/>
    </location>
</feature>
<dbReference type="InterPro" id="IPR053160">
    <property type="entry name" value="MFS_DHA3_Transporter"/>
</dbReference>
<dbReference type="Gene3D" id="1.20.1250.20">
    <property type="entry name" value="MFS general substrate transporter like domains"/>
    <property type="match status" value="1"/>
</dbReference>
<name>A0A6G2BGX3_9ACTN</name>
<protein>
    <submittedName>
        <fullName evidence="8">MFS transporter</fullName>
    </submittedName>
</protein>
<gene>
    <name evidence="8" type="ORF">F0L17_19790</name>
</gene>
<feature type="transmembrane region" description="Helical" evidence="6">
    <location>
        <begin position="14"/>
        <end position="36"/>
    </location>
</feature>
<evidence type="ECO:0000256" key="2">
    <source>
        <dbReference type="ARBA" id="ARBA00022692"/>
    </source>
</evidence>
<feature type="transmembrane region" description="Helical" evidence="6">
    <location>
        <begin position="405"/>
        <end position="427"/>
    </location>
</feature>
<keyword evidence="4 6" id="KW-0472">Membrane</keyword>
<dbReference type="PANTHER" id="PTHR23530:SF1">
    <property type="entry name" value="PERMEASE, MAJOR FACILITATOR SUPERFAMILY-RELATED"/>
    <property type="match status" value="1"/>
</dbReference>
<dbReference type="InterPro" id="IPR011701">
    <property type="entry name" value="MFS"/>
</dbReference>
<feature type="transmembrane region" description="Helical" evidence="6">
    <location>
        <begin position="43"/>
        <end position="63"/>
    </location>
</feature>
<dbReference type="PROSITE" id="PS00216">
    <property type="entry name" value="SUGAR_TRANSPORT_1"/>
    <property type="match status" value="1"/>
</dbReference>
<dbReference type="InterPro" id="IPR020846">
    <property type="entry name" value="MFS_dom"/>
</dbReference>
<keyword evidence="3 6" id="KW-1133">Transmembrane helix</keyword>
<proteinExistence type="predicted"/>
<organism evidence="8 9">
    <name type="scientific">Streptomyces taklimakanensis</name>
    <dbReference type="NCBI Taxonomy" id="2569853"/>
    <lineage>
        <taxon>Bacteria</taxon>
        <taxon>Bacillati</taxon>
        <taxon>Actinomycetota</taxon>
        <taxon>Actinomycetes</taxon>
        <taxon>Kitasatosporales</taxon>
        <taxon>Streptomycetaceae</taxon>
        <taxon>Streptomyces</taxon>
    </lineage>
</organism>
<keyword evidence="9" id="KW-1185">Reference proteome</keyword>
<evidence type="ECO:0000256" key="6">
    <source>
        <dbReference type="SAM" id="Phobius"/>
    </source>
</evidence>
<evidence type="ECO:0000259" key="7">
    <source>
        <dbReference type="PROSITE" id="PS50850"/>
    </source>
</evidence>
<feature type="region of interest" description="Disordered" evidence="5">
    <location>
        <begin position="429"/>
        <end position="453"/>
    </location>
</feature>
<comment type="subcellular location">
    <subcellularLocation>
        <location evidence="1">Cell membrane</location>
        <topology evidence="1">Multi-pass membrane protein</topology>
    </subcellularLocation>
</comment>
<feature type="transmembrane region" description="Helical" evidence="6">
    <location>
        <begin position="146"/>
        <end position="166"/>
    </location>
</feature>
<comment type="caution">
    <text evidence="8">The sequence shown here is derived from an EMBL/GenBank/DDBJ whole genome shotgun (WGS) entry which is preliminary data.</text>
</comment>
<feature type="transmembrane region" description="Helical" evidence="6">
    <location>
        <begin position="241"/>
        <end position="259"/>
    </location>
</feature>
<accession>A0A6G2BGX3</accession>
<dbReference type="InterPro" id="IPR036259">
    <property type="entry name" value="MFS_trans_sf"/>
</dbReference>
<evidence type="ECO:0000256" key="1">
    <source>
        <dbReference type="ARBA" id="ARBA00004651"/>
    </source>
</evidence>
<feature type="transmembrane region" description="Helical" evidence="6">
    <location>
        <begin position="75"/>
        <end position="105"/>
    </location>
</feature>
<sequence length="453" mass="44486">MTSTPDPGTARRRFATVTFLFWLPVGLYLPAQVLLLGERGMSLATVAGLFAVHSLTVTVLELPTGGLSDVVGRRAVLVAAGVLNTAALVLLALGTAVWVLALAMVMMGTGRALSSGPAEAWYVDTVQAHSGPDAELRTGLARGGTASAAALAVGTLCGGGLPWLLGLGPDVGARLSGATSGLVPPLSVPALLGAAVGVVFTVYVLTALPEPPRPPAGVRGMLRDVPDTVLGGLRLGVGSSLVRRVLLSAAAAGTALAAIELLAPGRSADLTGAPESGALLFAALACAGFVCTALGSHCAPLVARLAGGGERGVMVGLGLGATGMVLLGATVVWSGPVALSLAATGYALVYLGLGTAGPNENELLHHRVDSAGRATALSVQSLALQLAGALAGLVAGALPPGPLPWLAGGTVLLAVALLWAHAAVVGAPPRRPGTPSSEALDGAGSAPAPVIGP</sequence>
<evidence type="ECO:0000256" key="5">
    <source>
        <dbReference type="SAM" id="MobiDB-lite"/>
    </source>
</evidence>
<dbReference type="Pfam" id="PF07690">
    <property type="entry name" value="MFS_1"/>
    <property type="match status" value="1"/>
</dbReference>
<dbReference type="GO" id="GO:0005886">
    <property type="term" value="C:plasma membrane"/>
    <property type="evidence" value="ECO:0007669"/>
    <property type="project" value="UniProtKB-SubCell"/>
</dbReference>
<feature type="transmembrane region" description="Helical" evidence="6">
    <location>
        <begin position="186"/>
        <end position="205"/>
    </location>
</feature>
<dbReference type="RefSeq" id="WP_155072107.1">
    <property type="nucleotide sequence ID" value="NZ_WIXO01000001.1"/>
</dbReference>
<dbReference type="CDD" id="cd06174">
    <property type="entry name" value="MFS"/>
    <property type="match status" value="1"/>
</dbReference>
<reference evidence="8 9" key="1">
    <citation type="submission" date="2019-11" db="EMBL/GenBank/DDBJ databases">
        <authorList>
            <person name="Yuan L."/>
        </authorList>
    </citation>
    <scope>NUCLEOTIDE SEQUENCE [LARGE SCALE GENOMIC DNA]</scope>
    <source>
        <strain evidence="8 9">TRM43335</strain>
    </source>
</reference>
<dbReference type="InterPro" id="IPR005829">
    <property type="entry name" value="Sugar_transporter_CS"/>
</dbReference>
<feature type="domain" description="Major facilitator superfamily (MFS) profile" evidence="7">
    <location>
        <begin position="10"/>
        <end position="431"/>
    </location>
</feature>